<dbReference type="SUPFAM" id="SSF48371">
    <property type="entry name" value="ARM repeat"/>
    <property type="match status" value="1"/>
</dbReference>
<evidence type="ECO:0000256" key="3">
    <source>
        <dbReference type="ARBA" id="ARBA00006613"/>
    </source>
</evidence>
<dbReference type="InterPro" id="IPR016024">
    <property type="entry name" value="ARM-type_fold"/>
</dbReference>
<keyword evidence="5" id="KW-0653">Protein transport</keyword>
<dbReference type="Pfam" id="PF02883">
    <property type="entry name" value="Alpha_adaptinC2"/>
    <property type="match status" value="1"/>
</dbReference>
<evidence type="ECO:0000256" key="2">
    <source>
        <dbReference type="ARBA" id="ARBA00004555"/>
    </source>
</evidence>
<dbReference type="EMBL" id="QUTC01000403">
    <property type="protein sequence ID" value="RHY78480.1"/>
    <property type="molecule type" value="Genomic_DNA"/>
</dbReference>
<dbReference type="InterPro" id="IPR013041">
    <property type="entry name" value="Clathrin_app_Ig-like_sf"/>
</dbReference>
<dbReference type="GO" id="GO:0030121">
    <property type="term" value="C:AP-1 adaptor complex"/>
    <property type="evidence" value="ECO:0007669"/>
    <property type="project" value="InterPro"/>
</dbReference>
<keyword evidence="4" id="KW-0813">Transport</keyword>
<proteinExistence type="inferred from homology"/>
<keyword evidence="8" id="KW-0968">Cytoplasmic vesicle</keyword>
<dbReference type="Gene3D" id="1.25.10.10">
    <property type="entry name" value="Leucine-rich Repeat Variant"/>
    <property type="match status" value="1"/>
</dbReference>
<dbReference type="PIRSF" id="PIRSF037094">
    <property type="entry name" value="AP1_complex_gamma"/>
    <property type="match status" value="1"/>
</dbReference>
<protein>
    <recommendedName>
        <fullName evidence="10">GAE domain-containing protein</fullName>
    </recommendedName>
</protein>
<keyword evidence="6" id="KW-0333">Golgi apparatus</keyword>
<evidence type="ECO:0000259" key="10">
    <source>
        <dbReference type="PROSITE" id="PS50180"/>
    </source>
</evidence>
<dbReference type="GO" id="GO:0016192">
    <property type="term" value="P:vesicle-mediated transport"/>
    <property type="evidence" value="ECO:0007669"/>
    <property type="project" value="InterPro"/>
</dbReference>
<keyword evidence="7" id="KW-0472">Membrane</keyword>
<reference evidence="11 12" key="1">
    <citation type="submission" date="2018-08" db="EMBL/GenBank/DDBJ databases">
        <title>Aphanomyces genome sequencing and annotation.</title>
        <authorList>
            <person name="Minardi D."/>
            <person name="Oidtmann B."/>
            <person name="Van Der Giezen M."/>
            <person name="Studholme D.J."/>
        </authorList>
    </citation>
    <scope>NUCLEOTIDE SEQUENCE [LARGE SCALE GENOMIC DNA]</scope>
    <source>
        <strain evidence="11 12">SA</strain>
    </source>
</reference>
<dbReference type="InterPro" id="IPR017107">
    <property type="entry name" value="AP1_complex_gsu"/>
</dbReference>
<evidence type="ECO:0000256" key="8">
    <source>
        <dbReference type="ARBA" id="ARBA00023329"/>
    </source>
</evidence>
<gene>
    <name evidence="11" type="ORF">DYB38_000434</name>
</gene>
<evidence type="ECO:0000256" key="4">
    <source>
        <dbReference type="ARBA" id="ARBA00022448"/>
    </source>
</evidence>
<dbReference type="VEuPathDB" id="FungiDB:H257_09709"/>
<dbReference type="SMART" id="SM00809">
    <property type="entry name" value="Alpha_adaptinC2"/>
    <property type="match status" value="1"/>
</dbReference>
<dbReference type="Gene3D" id="2.60.40.1230">
    <property type="match status" value="1"/>
</dbReference>
<comment type="subcellular location">
    <subcellularLocation>
        <location evidence="1">Cytoplasmic vesicle membrane</location>
    </subcellularLocation>
    <subcellularLocation>
        <location evidence="2">Golgi apparatus</location>
    </subcellularLocation>
</comment>
<evidence type="ECO:0000313" key="12">
    <source>
        <dbReference type="Proteomes" id="UP000265716"/>
    </source>
</evidence>
<dbReference type="InterPro" id="IPR008153">
    <property type="entry name" value="GAE_dom"/>
</dbReference>
<dbReference type="InterPro" id="IPR011989">
    <property type="entry name" value="ARM-like"/>
</dbReference>
<dbReference type="InterPro" id="IPR008152">
    <property type="entry name" value="Clathrin_a/b/g-adaptin_app_Ig"/>
</dbReference>
<feature type="domain" description="GAE" evidence="10">
    <location>
        <begin position="644"/>
        <end position="761"/>
    </location>
</feature>
<dbReference type="SUPFAM" id="SSF49348">
    <property type="entry name" value="Clathrin adaptor appendage domain"/>
    <property type="match status" value="1"/>
</dbReference>
<evidence type="ECO:0000256" key="9">
    <source>
        <dbReference type="SAM" id="MobiDB-lite"/>
    </source>
</evidence>
<sequence>VSMSIKLRDLIRNVRACKTAAEERAVIAKESALIRTAFKDNDKQYRHRNVAKLLFIHMLGYPSHFGQMECLKLIAANNFSEKRIGYLGLMLLLTDQEEVLTLVTNSLKNDLNHVNPFVVGLSLTAVGNIASPDMARDLITDIDKHLKSDNHFLRKKAALACIRVFRQVPELVEDFVEPILDLLRSKNHAVLLTGVQLIVDLLTIDRDVHGAYFKGIVPALVRELRNLLSNNYTPEYDVSGIVDPFLQVNILSCLRLLGRDNEDASEAMNDVLAQVATNTETSKNAGNAILYECVSTIMSIQSESGLKVLAINILGRFLLNRDNNIRYVALNTLSKVIAEDAPAVQRHRNTIVDCLKDPDLSIRQRALELIYALVNESNIQAVRTIYAVDRYAPTQRWHIDTLITMLSIAGSILPDEHISSSLIVLIQKNPALHVYVVHKLFWALHEDTAQLALAHVALWCIGEYGHALCASDPPADEETLQGKTRVDEAVVVALITTVRCLLEPQWASIRGDILAPMPLIDMTRVRTRQSQLLAFSAPATSADFDDMPTTASSAPEAPPAPTNLLDLDDIFGTTTPAAASTSAPPAAAAAAAPTIDLLADLFSPAPATTNSSAPPAVVPSSASSQLLDIFGGPPPAPIATAVQPPGQHIRVYEKNGLTLDIDLSKPNSSDPSISHILCLFTNASAYQLDNFVFQAAFPKYIRLIMDPPSGSTIPANLGGRVTQLAKIQNTNHGDVRLHDMMVRPVVLLYSCVETCDDAYQTRVYHQRNQDRGHGDCECVPADLLTNQTTSQSYFIDAVNTRVQLISASTASSQVVVDLFAPALAIQKDYSNTFTLLRAQSTYAISLLYTRRTDLETIIPILRSPMASPESLLTQYCWLDFNKTWETAHTDSRCRD</sequence>
<accession>A0A397EH82</accession>
<dbReference type="AlphaFoldDB" id="A0A397EH82"/>
<dbReference type="PROSITE" id="PS50180">
    <property type="entry name" value="GAE"/>
    <property type="match status" value="1"/>
</dbReference>
<name>A0A397EH82_APHAT</name>
<feature type="region of interest" description="Disordered" evidence="9">
    <location>
        <begin position="544"/>
        <end position="568"/>
    </location>
</feature>
<organism evidence="11 12">
    <name type="scientific">Aphanomyces astaci</name>
    <name type="common">Crayfish plague agent</name>
    <dbReference type="NCBI Taxonomy" id="112090"/>
    <lineage>
        <taxon>Eukaryota</taxon>
        <taxon>Sar</taxon>
        <taxon>Stramenopiles</taxon>
        <taxon>Oomycota</taxon>
        <taxon>Saprolegniomycetes</taxon>
        <taxon>Saprolegniales</taxon>
        <taxon>Verrucalvaceae</taxon>
        <taxon>Aphanomyces</taxon>
    </lineage>
</organism>
<evidence type="ECO:0000313" key="11">
    <source>
        <dbReference type="EMBL" id="RHY78480.1"/>
    </source>
</evidence>
<evidence type="ECO:0000256" key="6">
    <source>
        <dbReference type="ARBA" id="ARBA00023034"/>
    </source>
</evidence>
<feature type="non-terminal residue" evidence="11">
    <location>
        <position position="1"/>
    </location>
</feature>
<dbReference type="Proteomes" id="UP000265716">
    <property type="component" value="Unassembled WGS sequence"/>
</dbReference>
<evidence type="ECO:0000256" key="5">
    <source>
        <dbReference type="ARBA" id="ARBA00022927"/>
    </source>
</evidence>
<evidence type="ECO:0000256" key="1">
    <source>
        <dbReference type="ARBA" id="ARBA00004156"/>
    </source>
</evidence>
<dbReference type="GO" id="GO:0006886">
    <property type="term" value="P:intracellular protein transport"/>
    <property type="evidence" value="ECO:0007669"/>
    <property type="project" value="InterPro"/>
</dbReference>
<comment type="caution">
    <text evidence="11">The sequence shown here is derived from an EMBL/GenBank/DDBJ whole genome shotgun (WGS) entry which is preliminary data.</text>
</comment>
<dbReference type="VEuPathDB" id="FungiDB:H257_09710"/>
<evidence type="ECO:0000256" key="7">
    <source>
        <dbReference type="ARBA" id="ARBA00023136"/>
    </source>
</evidence>
<dbReference type="PANTHER" id="PTHR22780">
    <property type="entry name" value="ADAPTIN, ALPHA/GAMMA/EPSILON"/>
    <property type="match status" value="1"/>
</dbReference>
<comment type="similarity">
    <text evidence="3">Belongs to the adaptor complexes large subunit family.</text>
</comment>
<dbReference type="InterPro" id="IPR050840">
    <property type="entry name" value="Adaptor_Complx_Large_Subunit"/>
</dbReference>
<dbReference type="InterPro" id="IPR002553">
    <property type="entry name" value="Clathrin/coatomer_adapt-like_N"/>
</dbReference>
<dbReference type="Pfam" id="PF01602">
    <property type="entry name" value="Adaptin_N"/>
    <property type="match status" value="2"/>
</dbReference>